<dbReference type="InterPro" id="IPR009056">
    <property type="entry name" value="Cyt_c-like_dom"/>
</dbReference>
<evidence type="ECO:0000256" key="4">
    <source>
        <dbReference type="ARBA" id="ARBA00022723"/>
    </source>
</evidence>
<proteinExistence type="inferred from homology"/>
<dbReference type="EMBL" id="FRCY01000004">
    <property type="protein sequence ID" value="SHM85090.1"/>
    <property type="molecule type" value="Genomic_DNA"/>
</dbReference>
<keyword evidence="5" id="KW-0732">Signal</keyword>
<dbReference type="PANTHER" id="PTHR32303">
    <property type="entry name" value="QUINOPROTEIN ALCOHOL DEHYDROGENASE (CYTOCHROME C)"/>
    <property type="match status" value="1"/>
</dbReference>
<feature type="domain" description="Cytochrome c" evidence="9">
    <location>
        <begin position="491"/>
        <end position="568"/>
    </location>
</feature>
<dbReference type="GO" id="GO:0016020">
    <property type="term" value="C:membrane"/>
    <property type="evidence" value="ECO:0007669"/>
    <property type="project" value="InterPro"/>
</dbReference>
<organism evidence="10 11">
    <name type="scientific">Cyclobacterium lianum</name>
    <dbReference type="NCBI Taxonomy" id="388280"/>
    <lineage>
        <taxon>Bacteria</taxon>
        <taxon>Pseudomonadati</taxon>
        <taxon>Bacteroidota</taxon>
        <taxon>Cytophagia</taxon>
        <taxon>Cytophagales</taxon>
        <taxon>Cyclobacteriaceae</taxon>
        <taxon>Cyclobacterium</taxon>
    </lineage>
</organism>
<dbReference type="Proteomes" id="UP000184513">
    <property type="component" value="Unassembled WGS sequence"/>
</dbReference>
<dbReference type="InterPro" id="IPR017511">
    <property type="entry name" value="PQQ_mDH"/>
</dbReference>
<evidence type="ECO:0000256" key="8">
    <source>
        <dbReference type="PROSITE-ProRule" id="PRU00433"/>
    </source>
</evidence>
<dbReference type="STRING" id="388280.SAMN04488057_10474"/>
<keyword evidence="7 8" id="KW-0408">Iron</keyword>
<accession>A0A1M7M334</accession>
<comment type="similarity">
    <text evidence="2">Belongs to the bacterial PQQ dehydrogenase family.</text>
</comment>
<sequence length="740" mass="81026">MKIASLPEVRQHKYPAINGLMLCLLLLAINSGCKQKKQDTYSNWGVYKADPGSSSYSPLDQINKENVSKLALAWVFEPMDTIAGGRPRNSESNPIVIEEVLYTTSARGRLFAVHAGTGRLKWSFDPFDGERGGGIKRGVTYWEDGADKRILFTGGDKLFAIDAGTGLPIPSFGNEGKVDLNQGMRGDPDKISVIPTSPGIVFEDLLILGTEVSELYGAEPGHVRAYDVRTGKLVWTFHTIPQPGEVGHDTWPPEAWKYAGGANNWGGLSLDASREMVFFATGSPTYDYYGADRKGMNLFGNSVVAVNARTGAYIWHFQTVHHDLWDYDLPAPPNLVTVEQNGRKIDAIAQTSKVGFLYVLDRETGESLFPIEERPVPASDVPGEEAWPTQPFPLKPAPYARQYLDESDIADYSPSSRDSLLQVFRSLRYEGLFTPPSVKGTLQFPGSRGGSSWGGAAFDAQTGLLYVRSNDSPEIMRLKKVEPESNITDQSVYEQGESIYTSYCLSCHGRDRNGDEQGNPSLVALKGRMSREDVLTKIKQGAGKMPGFSSVISDKAKEEAILAYLFENQTKERPGRETSLLKEINNNQGASPENQAIDSLPRYLNLTAYGYFRDPEGRPGIKPPWGMLHAIDLNTGDFAWSVRLGNNPELQFDEQETGEAGSAGPTVTAGGLVFIAGTRDNKFRAFDKDTGEKLWEIDLPGFANANPSSYEVNGRQYIVLSVGGNSGNTAGSVMAFSLPD</sequence>
<dbReference type="SMART" id="SM00564">
    <property type="entry name" value="PQQ"/>
    <property type="match status" value="5"/>
</dbReference>
<dbReference type="InterPro" id="IPR011047">
    <property type="entry name" value="Quinoprotein_ADH-like_sf"/>
</dbReference>
<dbReference type="GO" id="GO:0048038">
    <property type="term" value="F:quinone binding"/>
    <property type="evidence" value="ECO:0007669"/>
    <property type="project" value="InterPro"/>
</dbReference>
<dbReference type="RefSeq" id="WP_073093897.1">
    <property type="nucleotide sequence ID" value="NZ_FRCY01000004.1"/>
</dbReference>
<evidence type="ECO:0000313" key="11">
    <source>
        <dbReference type="Proteomes" id="UP000184513"/>
    </source>
</evidence>
<dbReference type="InterPro" id="IPR018391">
    <property type="entry name" value="PQQ_b-propeller_rpt"/>
</dbReference>
<dbReference type="Pfam" id="PF13442">
    <property type="entry name" value="Cytochrome_CBB3"/>
    <property type="match status" value="1"/>
</dbReference>
<dbReference type="InterPro" id="IPR036909">
    <property type="entry name" value="Cyt_c-like_dom_sf"/>
</dbReference>
<dbReference type="SUPFAM" id="SSF50998">
    <property type="entry name" value="Quinoprotein alcohol dehydrogenase-like"/>
    <property type="match status" value="1"/>
</dbReference>
<keyword evidence="11" id="KW-1185">Reference proteome</keyword>
<reference evidence="10 11" key="1">
    <citation type="submission" date="2016-11" db="EMBL/GenBank/DDBJ databases">
        <authorList>
            <person name="Jaros S."/>
            <person name="Januszkiewicz K."/>
            <person name="Wedrychowicz H."/>
        </authorList>
    </citation>
    <scope>NUCLEOTIDE SEQUENCE [LARGE SCALE GENOMIC DNA]</scope>
    <source>
        <strain evidence="10 11">CGMCC 1.6102</strain>
    </source>
</reference>
<dbReference type="GO" id="GO:0046872">
    <property type="term" value="F:metal ion binding"/>
    <property type="evidence" value="ECO:0007669"/>
    <property type="project" value="UniProtKB-KW"/>
</dbReference>
<evidence type="ECO:0000313" key="10">
    <source>
        <dbReference type="EMBL" id="SHM85090.1"/>
    </source>
</evidence>
<dbReference type="OrthoDB" id="9794322at2"/>
<dbReference type="PROSITE" id="PS51007">
    <property type="entry name" value="CYTC"/>
    <property type="match status" value="1"/>
</dbReference>
<evidence type="ECO:0000256" key="3">
    <source>
        <dbReference type="ARBA" id="ARBA00022617"/>
    </source>
</evidence>
<dbReference type="CDD" id="cd10280">
    <property type="entry name" value="PQQ_mGDH"/>
    <property type="match status" value="1"/>
</dbReference>
<dbReference type="SUPFAM" id="SSF46626">
    <property type="entry name" value="Cytochrome c"/>
    <property type="match status" value="1"/>
</dbReference>
<keyword evidence="3 8" id="KW-0349">Heme</keyword>
<evidence type="ECO:0000256" key="7">
    <source>
        <dbReference type="ARBA" id="ARBA00023004"/>
    </source>
</evidence>
<dbReference type="GO" id="GO:0016614">
    <property type="term" value="F:oxidoreductase activity, acting on CH-OH group of donors"/>
    <property type="evidence" value="ECO:0007669"/>
    <property type="project" value="InterPro"/>
</dbReference>
<dbReference type="GO" id="GO:0020037">
    <property type="term" value="F:heme binding"/>
    <property type="evidence" value="ECO:0007669"/>
    <property type="project" value="InterPro"/>
</dbReference>
<dbReference type="Gene3D" id="1.10.760.10">
    <property type="entry name" value="Cytochrome c-like domain"/>
    <property type="match status" value="1"/>
</dbReference>
<evidence type="ECO:0000259" key="9">
    <source>
        <dbReference type="PROSITE" id="PS51007"/>
    </source>
</evidence>
<dbReference type="Gene3D" id="2.140.10.10">
    <property type="entry name" value="Quinoprotein alcohol dehydrogenase-like superfamily"/>
    <property type="match status" value="2"/>
</dbReference>
<dbReference type="AlphaFoldDB" id="A0A1M7M334"/>
<dbReference type="InterPro" id="IPR002372">
    <property type="entry name" value="PQQ_rpt_dom"/>
</dbReference>
<evidence type="ECO:0000256" key="6">
    <source>
        <dbReference type="ARBA" id="ARBA00023002"/>
    </source>
</evidence>
<comment type="cofactor">
    <cofactor evidence="1">
        <name>pyrroloquinoline quinone</name>
        <dbReference type="ChEBI" id="CHEBI:58442"/>
    </cofactor>
</comment>
<dbReference type="GO" id="GO:0009055">
    <property type="term" value="F:electron transfer activity"/>
    <property type="evidence" value="ECO:0007669"/>
    <property type="project" value="InterPro"/>
</dbReference>
<protein>
    <submittedName>
        <fullName evidence="10">Quinoprotein glucose dehydrogenase</fullName>
    </submittedName>
</protein>
<evidence type="ECO:0000256" key="2">
    <source>
        <dbReference type="ARBA" id="ARBA00008156"/>
    </source>
</evidence>
<gene>
    <name evidence="10" type="ORF">SAMN04488057_10474</name>
</gene>
<dbReference type="PANTHER" id="PTHR32303:SF4">
    <property type="entry name" value="QUINOPROTEIN GLUCOSE DEHYDROGENASE"/>
    <property type="match status" value="1"/>
</dbReference>
<dbReference type="Pfam" id="PF01011">
    <property type="entry name" value="PQQ"/>
    <property type="match status" value="2"/>
</dbReference>
<evidence type="ECO:0000256" key="1">
    <source>
        <dbReference type="ARBA" id="ARBA00001931"/>
    </source>
</evidence>
<keyword evidence="6" id="KW-0560">Oxidoreductase</keyword>
<name>A0A1M7M334_9BACT</name>
<evidence type="ECO:0000256" key="5">
    <source>
        <dbReference type="ARBA" id="ARBA00022729"/>
    </source>
</evidence>
<keyword evidence="4 8" id="KW-0479">Metal-binding</keyword>